<dbReference type="InterPro" id="IPR019629">
    <property type="entry name" value="Uncharacterised_HI1736/YgjV"/>
</dbReference>
<proteinExistence type="predicted"/>
<feature type="transmembrane region" description="Helical" evidence="1">
    <location>
        <begin position="56"/>
        <end position="81"/>
    </location>
</feature>
<keyword evidence="1" id="KW-0472">Membrane</keyword>
<protein>
    <submittedName>
        <fullName evidence="2">Uncharacterized protein</fullName>
    </submittedName>
</protein>
<evidence type="ECO:0000256" key="1">
    <source>
        <dbReference type="SAM" id="Phobius"/>
    </source>
</evidence>
<evidence type="ECO:0000313" key="3">
    <source>
        <dbReference type="Proteomes" id="UP001318682"/>
    </source>
</evidence>
<reference evidence="3" key="1">
    <citation type="submission" date="2024-01" db="EMBL/GenBank/DDBJ databases">
        <title>Roseobacter fucihabitans sp. nov., isolated from the brown alga Fucus spiralis.</title>
        <authorList>
            <person name="Hahnke S."/>
            <person name="Berger M."/>
            <person name="Schlingloff A."/>
            <person name="Athale I."/>
            <person name="Neumann-Schaal M."/>
            <person name="Adenaya A."/>
            <person name="Poehlein A."/>
            <person name="Daniel R."/>
            <person name="Pertersen J."/>
            <person name="Brinkhoff T."/>
        </authorList>
    </citation>
    <scope>NUCLEOTIDE SEQUENCE [LARGE SCALE GENOMIC DNA]</scope>
    <source>
        <strain evidence="3">B14</strain>
    </source>
</reference>
<sequence>MGPAAFVGIGLFYAWLTQTLDGSLLSKLAFLTGTIENFFQNVLVVRSFMVGTTALWLSYNVIIFSPVAIISEASFLIYHLVKIRQIVSGDKT</sequence>
<gene>
    <name evidence="2" type="ORF">ROLI_006230</name>
</gene>
<evidence type="ECO:0000313" key="2">
    <source>
        <dbReference type="EMBL" id="WVX47552.1"/>
    </source>
</evidence>
<organism evidence="2 3">
    <name type="scientific">Roseobacter fucihabitans</name>
    <dbReference type="NCBI Taxonomy" id="1537242"/>
    <lineage>
        <taxon>Bacteria</taxon>
        <taxon>Pseudomonadati</taxon>
        <taxon>Pseudomonadota</taxon>
        <taxon>Alphaproteobacteria</taxon>
        <taxon>Rhodobacterales</taxon>
        <taxon>Roseobacteraceae</taxon>
        <taxon>Roseobacter</taxon>
    </lineage>
</organism>
<keyword evidence="1" id="KW-1133">Transmembrane helix</keyword>
<dbReference type="EMBL" id="CP143423">
    <property type="protein sequence ID" value="WVX47552.1"/>
    <property type="molecule type" value="Genomic_DNA"/>
</dbReference>
<keyword evidence="1" id="KW-0812">Transmembrane</keyword>
<accession>A0ABZ2BNI1</accession>
<dbReference type="Proteomes" id="UP001318682">
    <property type="component" value="Chromosome"/>
</dbReference>
<dbReference type="Pfam" id="PF10688">
    <property type="entry name" value="Imp-YgjV"/>
    <property type="match status" value="1"/>
</dbReference>
<name>A0ABZ2BNI1_9RHOB</name>
<keyword evidence="3" id="KW-1185">Reference proteome</keyword>